<evidence type="ECO:0000313" key="7">
    <source>
        <dbReference type="EMBL" id="QLQ81874.1"/>
    </source>
</evidence>
<feature type="domain" description="C3H1-type" evidence="6">
    <location>
        <begin position="86"/>
        <end position="113"/>
    </location>
</feature>
<feature type="compositionally biased region" description="Basic residues" evidence="5">
    <location>
        <begin position="11"/>
        <end position="22"/>
    </location>
</feature>
<keyword evidence="8" id="KW-1185">Reference proteome</keyword>
<dbReference type="InterPro" id="IPR036855">
    <property type="entry name" value="Znf_CCCH_sf"/>
</dbReference>
<reference evidence="7 8" key="1">
    <citation type="submission" date="2020-06" db="EMBL/GenBank/DDBJ databases">
        <title>The yeast mating-type switching endonuclease HO is a domesticated member of an unorthodox homing genetic element family.</title>
        <authorList>
            <person name="Coughlan A.Y."/>
            <person name="Lombardi L."/>
            <person name="Braun-Galleani S."/>
            <person name="Martos A.R."/>
            <person name="Galeote V."/>
            <person name="Bigey F."/>
            <person name="Dequin S."/>
            <person name="Byrne K.P."/>
            <person name="Wolfe K.H."/>
        </authorList>
    </citation>
    <scope>NUCLEOTIDE SEQUENCE [LARGE SCALE GENOMIC DNA]</scope>
    <source>
        <strain evidence="7 8">CBS2947</strain>
    </source>
</reference>
<dbReference type="PANTHER" id="PTHR11224">
    <property type="entry name" value="MAKORIN-RELATED"/>
    <property type="match status" value="1"/>
</dbReference>
<proteinExistence type="predicted"/>
<dbReference type="SMART" id="SM00356">
    <property type="entry name" value="ZnF_C3H1"/>
    <property type="match status" value="2"/>
</dbReference>
<evidence type="ECO:0000259" key="6">
    <source>
        <dbReference type="PROSITE" id="PS50103"/>
    </source>
</evidence>
<dbReference type="GO" id="GO:0061630">
    <property type="term" value="F:ubiquitin protein ligase activity"/>
    <property type="evidence" value="ECO:0007669"/>
    <property type="project" value="InterPro"/>
</dbReference>
<evidence type="ECO:0000256" key="1">
    <source>
        <dbReference type="ARBA" id="ARBA00022723"/>
    </source>
</evidence>
<organism evidence="7 8">
    <name type="scientific">Torulaspora globosa</name>
    <dbReference type="NCBI Taxonomy" id="48254"/>
    <lineage>
        <taxon>Eukaryota</taxon>
        <taxon>Fungi</taxon>
        <taxon>Dikarya</taxon>
        <taxon>Ascomycota</taxon>
        <taxon>Saccharomycotina</taxon>
        <taxon>Saccharomycetes</taxon>
        <taxon>Saccharomycetales</taxon>
        <taxon>Saccharomycetaceae</taxon>
        <taxon>Torulaspora</taxon>
    </lineage>
</organism>
<evidence type="ECO:0000256" key="3">
    <source>
        <dbReference type="ARBA" id="ARBA00022833"/>
    </source>
</evidence>
<dbReference type="InterPro" id="IPR000571">
    <property type="entry name" value="Znf_CCCH"/>
</dbReference>
<evidence type="ECO:0000313" key="8">
    <source>
        <dbReference type="Proteomes" id="UP000510647"/>
    </source>
</evidence>
<accession>A0A7H9HVX5</accession>
<dbReference type="Pfam" id="PF00642">
    <property type="entry name" value="zf-CCCH"/>
    <property type="match status" value="2"/>
</dbReference>
<keyword evidence="2 4" id="KW-0863">Zinc-finger</keyword>
<dbReference type="OrthoDB" id="411372at2759"/>
<dbReference type="Gene3D" id="4.10.1000.10">
    <property type="entry name" value="Zinc finger, CCCH-type"/>
    <property type="match status" value="1"/>
</dbReference>
<name>A0A7H9HVX5_9SACH</name>
<dbReference type="AlphaFoldDB" id="A0A7H9HVX5"/>
<feature type="region of interest" description="Disordered" evidence="5">
    <location>
        <begin position="1"/>
        <end position="30"/>
    </location>
</feature>
<keyword evidence="1 4" id="KW-0479">Metal-binding</keyword>
<evidence type="ECO:0000256" key="2">
    <source>
        <dbReference type="ARBA" id="ARBA00022771"/>
    </source>
</evidence>
<dbReference type="EMBL" id="CP059273">
    <property type="protein sequence ID" value="QLQ81874.1"/>
    <property type="molecule type" value="Genomic_DNA"/>
</dbReference>
<evidence type="ECO:0000256" key="5">
    <source>
        <dbReference type="SAM" id="MobiDB-lite"/>
    </source>
</evidence>
<dbReference type="PANTHER" id="PTHR11224:SF10">
    <property type="entry name" value="IP09428P-RELATED"/>
    <property type="match status" value="1"/>
</dbReference>
<dbReference type="GO" id="GO:0000209">
    <property type="term" value="P:protein polyubiquitination"/>
    <property type="evidence" value="ECO:0007669"/>
    <property type="project" value="InterPro"/>
</dbReference>
<protein>
    <recommendedName>
        <fullName evidence="6">C3H1-type domain-containing protein</fullName>
    </recommendedName>
</protein>
<evidence type="ECO:0000256" key="4">
    <source>
        <dbReference type="PROSITE-ProRule" id="PRU00723"/>
    </source>
</evidence>
<keyword evidence="3 4" id="KW-0862">Zinc</keyword>
<feature type="zinc finger region" description="C3H1-type" evidence="4">
    <location>
        <begin position="86"/>
        <end position="113"/>
    </location>
</feature>
<dbReference type="SUPFAM" id="SSF90229">
    <property type="entry name" value="CCCH zinc finger"/>
    <property type="match status" value="1"/>
</dbReference>
<dbReference type="PROSITE" id="PS50103">
    <property type="entry name" value="ZF_C3H1"/>
    <property type="match status" value="2"/>
</dbReference>
<gene>
    <name evidence="7" type="ORF">HG537_0G01280</name>
</gene>
<dbReference type="InterPro" id="IPR045072">
    <property type="entry name" value="MKRN-like"/>
</dbReference>
<dbReference type="GO" id="GO:0008270">
    <property type="term" value="F:zinc ion binding"/>
    <property type="evidence" value="ECO:0007669"/>
    <property type="project" value="UniProtKB-KW"/>
</dbReference>
<feature type="domain" description="C3H1-type" evidence="6">
    <location>
        <begin position="56"/>
        <end position="83"/>
    </location>
</feature>
<feature type="zinc finger region" description="C3H1-type" evidence="4">
    <location>
        <begin position="56"/>
        <end position="83"/>
    </location>
</feature>
<sequence>MGSPRQDSNHYHGRHRRPCKGKKTSEPITTGVFSPQQQKAIIEHQLITKNHIGQKTYAHVPCKFFKQGTCQAGDSCPFSHSLDASAADQTPCEYFRRGNCKFGSRCANAHVLPGNRVEQAVIDEDDEEDGYFPHDEEFYIPADFAELLAPERIDRRNSGSSSTTAFSSIAPSSAASSYTATAASPLLQQQLAYLQPSAKSFTPWSPPPNSRNSFSWLLGDLARLRIDEEEPLVYTDYYDATNTANIQDTQFLFDDLPDNFRF</sequence>
<dbReference type="Proteomes" id="UP000510647">
    <property type="component" value="Chromosome 7"/>
</dbReference>